<sequence>MKEIKDILDIDKFLDGTGNKPKDRMKELEEFDKQKTKVLKYIMYKKRSEYEVRNKFKSIIPEQNLERIIEYFIEAGYINDEEYIERIIKEYMNLKRLSLKELMYKLYAKGLKKELIEDYIEKHEEEMTEYERKSARELVEKKKSQLEKEEIINYLRKKGYRSENITIGEE</sequence>
<proteinExistence type="inferred from homology"/>
<dbReference type="Proteomes" id="UP000824093">
    <property type="component" value="Unassembled WGS sequence"/>
</dbReference>
<accession>A0A9D1M1L8</accession>
<comment type="similarity">
    <text evidence="2">Belongs to the RecX family.</text>
</comment>
<feature type="coiled-coil region" evidence="5">
    <location>
        <begin position="113"/>
        <end position="140"/>
    </location>
</feature>
<dbReference type="GO" id="GO:0005737">
    <property type="term" value="C:cytoplasm"/>
    <property type="evidence" value="ECO:0007669"/>
    <property type="project" value="UniProtKB-SubCell"/>
</dbReference>
<dbReference type="PANTHER" id="PTHR33602:SF1">
    <property type="entry name" value="REGULATORY PROTEIN RECX FAMILY PROTEIN"/>
    <property type="match status" value="1"/>
</dbReference>
<evidence type="ECO:0000256" key="2">
    <source>
        <dbReference type="ARBA" id="ARBA00009695"/>
    </source>
</evidence>
<dbReference type="Gene3D" id="1.10.10.10">
    <property type="entry name" value="Winged helix-like DNA-binding domain superfamily/Winged helix DNA-binding domain"/>
    <property type="match status" value="1"/>
</dbReference>
<comment type="caution">
    <text evidence="6">The sequence shown here is derived from an EMBL/GenBank/DDBJ whole genome shotgun (WGS) entry which is preliminary data.</text>
</comment>
<keyword evidence="4" id="KW-0963">Cytoplasm</keyword>
<keyword evidence="5" id="KW-0175">Coiled coil</keyword>
<evidence type="ECO:0000313" key="6">
    <source>
        <dbReference type="EMBL" id="HIU52213.1"/>
    </source>
</evidence>
<comment type="subcellular location">
    <subcellularLocation>
        <location evidence="1">Cytoplasm</location>
    </subcellularLocation>
</comment>
<evidence type="ECO:0000256" key="5">
    <source>
        <dbReference type="SAM" id="Coils"/>
    </source>
</evidence>
<organism evidence="6 7">
    <name type="scientific">Candidatus Merdicola faecigallinarum</name>
    <dbReference type="NCBI Taxonomy" id="2840862"/>
    <lineage>
        <taxon>Bacteria</taxon>
        <taxon>Bacillati</taxon>
        <taxon>Bacillota</taxon>
        <taxon>Clostridia</taxon>
        <taxon>Candidatus Merdicola</taxon>
    </lineage>
</organism>
<name>A0A9D1M1L8_9FIRM</name>
<dbReference type="AlphaFoldDB" id="A0A9D1M1L8"/>
<evidence type="ECO:0000313" key="7">
    <source>
        <dbReference type="Proteomes" id="UP000824093"/>
    </source>
</evidence>
<evidence type="ECO:0000256" key="1">
    <source>
        <dbReference type="ARBA" id="ARBA00004496"/>
    </source>
</evidence>
<evidence type="ECO:0000256" key="4">
    <source>
        <dbReference type="ARBA" id="ARBA00022490"/>
    </source>
</evidence>
<evidence type="ECO:0000256" key="3">
    <source>
        <dbReference type="ARBA" id="ARBA00018111"/>
    </source>
</evidence>
<dbReference type="PANTHER" id="PTHR33602">
    <property type="entry name" value="REGULATORY PROTEIN RECX FAMILY PROTEIN"/>
    <property type="match status" value="1"/>
</dbReference>
<reference evidence="6" key="1">
    <citation type="submission" date="2020-10" db="EMBL/GenBank/DDBJ databases">
        <authorList>
            <person name="Gilroy R."/>
        </authorList>
    </citation>
    <scope>NUCLEOTIDE SEQUENCE</scope>
    <source>
        <strain evidence="6">CHK195-15760</strain>
    </source>
</reference>
<reference evidence="6" key="2">
    <citation type="journal article" date="2021" name="PeerJ">
        <title>Extensive microbial diversity within the chicken gut microbiome revealed by metagenomics and culture.</title>
        <authorList>
            <person name="Gilroy R."/>
            <person name="Ravi A."/>
            <person name="Getino M."/>
            <person name="Pursley I."/>
            <person name="Horton D.L."/>
            <person name="Alikhan N.F."/>
            <person name="Baker D."/>
            <person name="Gharbi K."/>
            <person name="Hall N."/>
            <person name="Watson M."/>
            <person name="Adriaenssens E.M."/>
            <person name="Foster-Nyarko E."/>
            <person name="Jarju S."/>
            <person name="Secka A."/>
            <person name="Antonio M."/>
            <person name="Oren A."/>
            <person name="Chaudhuri R.R."/>
            <person name="La Ragione R."/>
            <person name="Hildebrand F."/>
            <person name="Pallen M.J."/>
        </authorList>
    </citation>
    <scope>NUCLEOTIDE SEQUENCE</scope>
    <source>
        <strain evidence="6">CHK195-15760</strain>
    </source>
</reference>
<protein>
    <recommendedName>
        <fullName evidence="3">Regulatory protein RecX</fullName>
    </recommendedName>
</protein>
<dbReference type="InterPro" id="IPR003783">
    <property type="entry name" value="Regulatory_RecX"/>
</dbReference>
<gene>
    <name evidence="6" type="ORF">IAB70_06355</name>
</gene>
<dbReference type="GO" id="GO:0006282">
    <property type="term" value="P:regulation of DNA repair"/>
    <property type="evidence" value="ECO:0007669"/>
    <property type="project" value="InterPro"/>
</dbReference>
<dbReference type="InterPro" id="IPR036388">
    <property type="entry name" value="WH-like_DNA-bd_sf"/>
</dbReference>
<dbReference type="EMBL" id="DVNH01000048">
    <property type="protein sequence ID" value="HIU52213.1"/>
    <property type="molecule type" value="Genomic_DNA"/>
</dbReference>